<dbReference type="InterPro" id="IPR036625">
    <property type="entry name" value="E3-bd_dom_sf"/>
</dbReference>
<dbReference type="InterPro" id="IPR004167">
    <property type="entry name" value="PSBD"/>
</dbReference>
<dbReference type="EC" id="2.3.1.12" evidence="6"/>
<dbReference type="Pfam" id="PF02817">
    <property type="entry name" value="E3_binding"/>
    <property type="match status" value="1"/>
</dbReference>
<name>A0A078AH50_STYLE</name>
<dbReference type="OMA" id="TMEFESF"/>
<comment type="function">
    <text evidence="6">The pyruvate dehydrogenase complex catalyzes the overall conversion of pyruvate to acetyl-CoA and CO(2).</text>
</comment>
<dbReference type="GO" id="GO:0045254">
    <property type="term" value="C:pyruvate dehydrogenase complex"/>
    <property type="evidence" value="ECO:0007669"/>
    <property type="project" value="UniProtKB-UniRule"/>
</dbReference>
<dbReference type="SUPFAM" id="SSF52777">
    <property type="entry name" value="CoA-dependent acyltransferases"/>
    <property type="match status" value="1"/>
</dbReference>
<dbReference type="Pfam" id="PF00364">
    <property type="entry name" value="Biotin_lipoyl"/>
    <property type="match status" value="1"/>
</dbReference>
<evidence type="ECO:0000259" key="8">
    <source>
        <dbReference type="PROSITE" id="PS50968"/>
    </source>
</evidence>
<dbReference type="Gene3D" id="4.10.320.10">
    <property type="entry name" value="E3-binding domain"/>
    <property type="match status" value="1"/>
</dbReference>
<evidence type="ECO:0000256" key="4">
    <source>
        <dbReference type="ARBA" id="ARBA00022946"/>
    </source>
</evidence>
<dbReference type="GO" id="GO:0006086">
    <property type="term" value="P:pyruvate decarboxylation to acetyl-CoA"/>
    <property type="evidence" value="ECO:0007669"/>
    <property type="project" value="InterPro"/>
</dbReference>
<evidence type="ECO:0000256" key="6">
    <source>
        <dbReference type="RuleBase" id="RU361137"/>
    </source>
</evidence>
<dbReference type="FunFam" id="2.40.50.100:FF:000010">
    <property type="entry name" value="Acetyltransferase component of pyruvate dehydrogenase complex"/>
    <property type="match status" value="1"/>
</dbReference>
<dbReference type="PROSITE" id="PS51826">
    <property type="entry name" value="PSBD"/>
    <property type="match status" value="1"/>
</dbReference>
<protein>
    <recommendedName>
        <fullName evidence="6">Acetyltransferase component of pyruvate dehydrogenase complex</fullName>
        <ecNumber evidence="6">2.3.1.12</ecNumber>
    </recommendedName>
</protein>
<evidence type="ECO:0000259" key="9">
    <source>
        <dbReference type="PROSITE" id="PS51826"/>
    </source>
</evidence>
<evidence type="ECO:0000256" key="1">
    <source>
        <dbReference type="ARBA" id="ARBA00007317"/>
    </source>
</evidence>
<dbReference type="AlphaFoldDB" id="A0A078AH50"/>
<dbReference type="Pfam" id="PF00198">
    <property type="entry name" value="2-oxoacid_dh"/>
    <property type="match status" value="1"/>
</dbReference>
<feature type="region of interest" description="Disordered" evidence="7">
    <location>
        <begin position="169"/>
        <end position="206"/>
    </location>
</feature>
<dbReference type="InterPro" id="IPR011053">
    <property type="entry name" value="Single_hybrid_motif"/>
</dbReference>
<keyword evidence="11" id="KW-1185">Reference proteome</keyword>
<dbReference type="Gene3D" id="2.40.50.100">
    <property type="match status" value="1"/>
</dbReference>
<evidence type="ECO:0000313" key="11">
    <source>
        <dbReference type="Proteomes" id="UP000039865"/>
    </source>
</evidence>
<dbReference type="Gene3D" id="3.30.559.10">
    <property type="entry name" value="Chloramphenicol acetyltransferase-like domain"/>
    <property type="match status" value="1"/>
</dbReference>
<dbReference type="GO" id="GO:0004742">
    <property type="term" value="F:dihydrolipoyllysine-residue acetyltransferase activity"/>
    <property type="evidence" value="ECO:0007669"/>
    <property type="project" value="UniProtKB-UniRule"/>
</dbReference>
<evidence type="ECO:0000256" key="5">
    <source>
        <dbReference type="ARBA" id="ARBA00023315"/>
    </source>
</evidence>
<dbReference type="PANTHER" id="PTHR23151:SF90">
    <property type="entry name" value="DIHYDROLIPOYLLYSINE-RESIDUE ACETYLTRANSFERASE COMPONENT OF PYRUVATE DEHYDROGENASE COMPLEX, MITOCHONDRIAL-RELATED"/>
    <property type="match status" value="1"/>
</dbReference>
<dbReference type="OrthoDB" id="5391403at2759"/>
<evidence type="ECO:0000256" key="2">
    <source>
        <dbReference type="ARBA" id="ARBA00022679"/>
    </source>
</evidence>
<dbReference type="FunFam" id="3.30.559.10:FF:000003">
    <property type="entry name" value="Acetyltransferase component of pyruvate dehydrogenase complex"/>
    <property type="match status" value="1"/>
</dbReference>
<dbReference type="SUPFAM" id="SSF47005">
    <property type="entry name" value="Peripheral subunit-binding domain of 2-oxo acid dehydrogenase complex"/>
    <property type="match status" value="1"/>
</dbReference>
<keyword evidence="3 6" id="KW-0450">Lipoyl</keyword>
<dbReference type="InterPro" id="IPR006257">
    <property type="entry name" value="LAT1"/>
</dbReference>
<dbReference type="InParanoid" id="A0A078AH50"/>
<comment type="cofactor">
    <cofactor evidence="6">
        <name>(R)-lipoate</name>
        <dbReference type="ChEBI" id="CHEBI:83088"/>
    </cofactor>
    <text evidence="6">Binds 1 lipoyl cofactor covalently.</text>
</comment>
<dbReference type="PROSITE" id="PS00189">
    <property type="entry name" value="LIPOYL"/>
    <property type="match status" value="1"/>
</dbReference>
<gene>
    <name evidence="10" type="primary">Contig10514.g11222</name>
    <name evidence="10" type="ORF">STYLEM_10588</name>
</gene>
<evidence type="ECO:0000256" key="3">
    <source>
        <dbReference type="ARBA" id="ARBA00022823"/>
    </source>
</evidence>
<comment type="subcellular location">
    <subcellularLocation>
        <location evidence="6">Mitochondrion</location>
    </subcellularLocation>
</comment>
<keyword evidence="4" id="KW-0809">Transit peptide</keyword>
<dbReference type="Proteomes" id="UP000039865">
    <property type="component" value="Unassembled WGS sequence"/>
</dbReference>
<dbReference type="InterPro" id="IPR000089">
    <property type="entry name" value="Biotin_lipoyl"/>
</dbReference>
<dbReference type="SUPFAM" id="SSF51230">
    <property type="entry name" value="Single hybrid motif"/>
    <property type="match status" value="1"/>
</dbReference>
<keyword evidence="5 6" id="KW-0012">Acyltransferase</keyword>
<keyword evidence="10" id="KW-0670">Pyruvate</keyword>
<organism evidence="10 11">
    <name type="scientific">Stylonychia lemnae</name>
    <name type="common">Ciliate</name>
    <dbReference type="NCBI Taxonomy" id="5949"/>
    <lineage>
        <taxon>Eukaryota</taxon>
        <taxon>Sar</taxon>
        <taxon>Alveolata</taxon>
        <taxon>Ciliophora</taxon>
        <taxon>Intramacronucleata</taxon>
        <taxon>Spirotrichea</taxon>
        <taxon>Stichotrichia</taxon>
        <taxon>Sporadotrichida</taxon>
        <taxon>Oxytrichidae</taxon>
        <taxon>Stylonychinae</taxon>
        <taxon>Stylonychia</taxon>
    </lineage>
</organism>
<comment type="similarity">
    <text evidence="1 6">Belongs to the 2-oxoacid dehydrogenase family.</text>
</comment>
<accession>A0A078AH50</accession>
<dbReference type="PROSITE" id="PS50968">
    <property type="entry name" value="BIOTINYL_LIPOYL"/>
    <property type="match status" value="1"/>
</dbReference>
<feature type="domain" description="Lipoyl-binding" evidence="8">
    <location>
        <begin position="77"/>
        <end position="153"/>
    </location>
</feature>
<dbReference type="NCBIfam" id="TIGR01349">
    <property type="entry name" value="PDHac_trf_mito"/>
    <property type="match status" value="1"/>
</dbReference>
<dbReference type="InterPro" id="IPR001078">
    <property type="entry name" value="2-oxoacid_DH_actylTfrase"/>
</dbReference>
<reference evidence="10 11" key="1">
    <citation type="submission" date="2014-06" db="EMBL/GenBank/DDBJ databases">
        <authorList>
            <person name="Swart Estienne"/>
        </authorList>
    </citation>
    <scope>NUCLEOTIDE SEQUENCE [LARGE SCALE GENOMIC DNA]</scope>
    <source>
        <strain evidence="10 11">130c</strain>
    </source>
</reference>
<feature type="domain" description="Peripheral subunit-binding (PSBD)" evidence="9">
    <location>
        <begin position="210"/>
        <end position="247"/>
    </location>
</feature>
<feature type="compositionally biased region" description="Low complexity" evidence="7">
    <location>
        <begin position="169"/>
        <end position="203"/>
    </location>
</feature>
<evidence type="ECO:0000313" key="10">
    <source>
        <dbReference type="EMBL" id="CDW81569.1"/>
    </source>
</evidence>
<dbReference type="InterPro" id="IPR003016">
    <property type="entry name" value="2-oxoA_DH_lipoyl-BS"/>
</dbReference>
<keyword evidence="2 6" id="KW-0808">Transferase</keyword>
<proteinExistence type="inferred from homology"/>
<dbReference type="PANTHER" id="PTHR23151">
    <property type="entry name" value="DIHYDROLIPOAMIDE ACETYL/SUCCINYL-TRANSFERASE-RELATED"/>
    <property type="match status" value="1"/>
</dbReference>
<sequence>MYHLSSKSSRHLISKSLANQGSFTRFNKFISAAITQNKLQLVSFQQMNMMSLNKTFQRQCLMSVQARHFASGDLPNHIKLEMPNLSPTMEKGNIAKWMKKEGDQIKPGDILASIETDKATVDFEMQEEGYIAKLLFPEGEKDVKLGQVVAIIVENKDDVAKFKDFKGDAAPAAPKQEQKQAAPQQQTSSPAQTQQQQAAPQQQRSGDRIFVSPLAKKLAEEQSLDLSQVKGSGPNDRIIKADVEEALKSGVQKQPVQKRAAAPQIILDAFGEYEDVQNSNIRKIIAERLSYSKQNIPHYYVTVNVNVDNLLKLRGKLNTSAKSKISVNDMVIKAASLASVKVPETNSEWRSDFIRLYRNVNMSVAVQTDHGLMVPVVTNTNLKGLEEIASEIKDLAARARENKLKPDEISGGTFTISNLGMFGVHNFSAIVNPPQACILAVSAAQKTVVVDEHAKDSDSPYKIASLMNVTLSSDHRIVDGAIAAQWGQEFKKYIENPEFMLL</sequence>
<dbReference type="EMBL" id="CCKQ01010066">
    <property type="protein sequence ID" value="CDW81569.1"/>
    <property type="molecule type" value="Genomic_DNA"/>
</dbReference>
<comment type="catalytic activity">
    <reaction evidence="6">
        <text>N(6)-[(R)-dihydrolipoyl]-L-lysyl-[protein] + acetyl-CoA = N(6)-[(R)-S(8)-acetyldihydrolipoyl]-L-lysyl-[protein] + CoA</text>
        <dbReference type="Rhea" id="RHEA:17017"/>
        <dbReference type="Rhea" id="RHEA-COMP:10475"/>
        <dbReference type="Rhea" id="RHEA-COMP:10478"/>
        <dbReference type="ChEBI" id="CHEBI:57287"/>
        <dbReference type="ChEBI" id="CHEBI:57288"/>
        <dbReference type="ChEBI" id="CHEBI:83100"/>
        <dbReference type="ChEBI" id="CHEBI:83111"/>
        <dbReference type="EC" id="2.3.1.12"/>
    </reaction>
</comment>
<dbReference type="InterPro" id="IPR023213">
    <property type="entry name" value="CAT-like_dom_sf"/>
</dbReference>
<evidence type="ECO:0000256" key="7">
    <source>
        <dbReference type="SAM" id="MobiDB-lite"/>
    </source>
</evidence>
<dbReference type="InterPro" id="IPR045257">
    <property type="entry name" value="E2/Pdx1"/>
</dbReference>
<dbReference type="GO" id="GO:0005739">
    <property type="term" value="C:mitochondrion"/>
    <property type="evidence" value="ECO:0007669"/>
    <property type="project" value="UniProtKB-SubCell"/>
</dbReference>
<dbReference type="CDD" id="cd06849">
    <property type="entry name" value="lipoyl_domain"/>
    <property type="match status" value="1"/>
</dbReference>